<comment type="caution">
    <text evidence="2">The sequence shown here is derived from an EMBL/GenBank/DDBJ whole genome shotgun (WGS) entry which is preliminary data.</text>
</comment>
<proteinExistence type="inferred from homology"/>
<dbReference type="GO" id="GO:0006979">
    <property type="term" value="P:response to oxidative stress"/>
    <property type="evidence" value="ECO:0007669"/>
    <property type="project" value="InterPro"/>
</dbReference>
<dbReference type="InterPro" id="IPR003718">
    <property type="entry name" value="OsmC/Ohr_fam"/>
</dbReference>
<dbReference type="Gene3D" id="3.30.300.20">
    <property type="match status" value="1"/>
</dbReference>
<comment type="similarity">
    <text evidence="1">Belongs to the OsmC/Ohr family.</text>
</comment>
<evidence type="ECO:0000313" key="3">
    <source>
        <dbReference type="EMBL" id="MDR7947474.1"/>
    </source>
</evidence>
<dbReference type="AlphaFoldDB" id="A0AAD2IXA9"/>
<sequence>MPARIQKVLLTGKTHTTLSRNYVSQGGEERLDIRLSTPNNPGLVQAFEDIQPHPTAEQLFAGAWSACYTSALDVIAKQMKVQLPNDRAVDVEVDLGMAGSAYLLQARFNVFLPGLDQALAEQIAHAADEICPYSKATRGNIDVTLNVHAA</sequence>
<dbReference type="PANTHER" id="PTHR33797:SF2">
    <property type="entry name" value="ORGANIC HYDROPEROXIDE RESISTANCE PROTEIN-LIKE"/>
    <property type="match status" value="1"/>
</dbReference>
<dbReference type="InterPro" id="IPR019953">
    <property type="entry name" value="OHR"/>
</dbReference>
<reference evidence="2 4" key="1">
    <citation type="submission" date="2015-09" db="EMBL/GenBank/DDBJ databases">
        <authorList>
            <consortium name="Pathogen Informatics"/>
        </authorList>
    </citation>
    <scope>NUCLEOTIDE SEQUENCE [LARGE SCALE GENOMIC DNA]</scope>
    <source>
        <strain evidence="2 4">2789STDY5608625</strain>
    </source>
</reference>
<evidence type="ECO:0000313" key="4">
    <source>
        <dbReference type="Proteomes" id="UP000044098"/>
    </source>
</evidence>
<gene>
    <name evidence="2" type="primary">ohrB_1</name>
    <name evidence="2" type="ORF">ERS370000_01476</name>
    <name evidence="3" type="ORF">RIU57_20300</name>
</gene>
<dbReference type="NCBIfam" id="TIGR03561">
    <property type="entry name" value="organ_hyd_perox"/>
    <property type="match status" value="1"/>
</dbReference>
<organism evidence="2 4">
    <name type="scientific">Achromobacter aegrifaciens</name>
    <dbReference type="NCBI Taxonomy" id="1287736"/>
    <lineage>
        <taxon>Bacteria</taxon>
        <taxon>Pseudomonadati</taxon>
        <taxon>Pseudomonadota</taxon>
        <taxon>Betaproteobacteria</taxon>
        <taxon>Burkholderiales</taxon>
        <taxon>Alcaligenaceae</taxon>
        <taxon>Achromobacter</taxon>
    </lineage>
</organism>
<dbReference type="EMBL" id="CYTK01000002">
    <property type="protein sequence ID" value="CUI73912.1"/>
    <property type="molecule type" value="Genomic_DNA"/>
</dbReference>
<name>A0AAD2IXA9_ACHAE</name>
<protein>
    <submittedName>
        <fullName evidence="2">General stress protein 17o</fullName>
    </submittedName>
    <submittedName>
        <fullName evidence="3">Ohr family peroxiredoxin</fullName>
    </submittedName>
</protein>
<reference evidence="5" key="2">
    <citation type="submission" date="2023-07" db="EMBL/GenBank/DDBJ databases">
        <title>Glyphosate-induced phosphonatase operons in soil bacteria of genus Achromobacter.</title>
        <authorList>
            <person name="Epiktetov D.O."/>
            <person name="Sviridov A.V."/>
            <person name="Tarlachkov S.V."/>
            <person name="Shushkova T.V."/>
            <person name="Toropygin I.Y."/>
            <person name="Leontievsky A."/>
        </authorList>
    </citation>
    <scope>NUCLEOTIDE SEQUENCE [LARGE SCALE GENOMIC DNA]</scope>
    <source>
        <strain evidence="5">Kg 16</strain>
    </source>
</reference>
<accession>A0AAD2IXA9</accession>
<dbReference type="Proteomes" id="UP000044098">
    <property type="component" value="Unassembled WGS sequence"/>
</dbReference>
<dbReference type="Proteomes" id="UP001264156">
    <property type="component" value="Unassembled WGS sequence"/>
</dbReference>
<evidence type="ECO:0000313" key="5">
    <source>
        <dbReference type="Proteomes" id="UP001264156"/>
    </source>
</evidence>
<reference evidence="3" key="3">
    <citation type="submission" date="2024-05" db="EMBL/GenBank/DDBJ databases">
        <title>Glyphosate-induced phosphonatase operons in soil bacteria of genus Achromobacter.</title>
        <authorList>
            <person name="Epiktetov D.O."/>
            <person name="Sviridov A.V."/>
            <person name="Tarlachkov S.V."/>
            <person name="Shushkova T.V."/>
            <person name="Toropygin I.Y."/>
            <person name="Leontievsky A."/>
        </authorList>
    </citation>
    <scope>NUCLEOTIDE SEQUENCE</scope>
    <source>
        <strain evidence="3">Kg 16</strain>
    </source>
</reference>
<dbReference type="InterPro" id="IPR015946">
    <property type="entry name" value="KH_dom-like_a/b"/>
</dbReference>
<evidence type="ECO:0000256" key="1">
    <source>
        <dbReference type="ARBA" id="ARBA00007378"/>
    </source>
</evidence>
<dbReference type="InterPro" id="IPR036102">
    <property type="entry name" value="OsmC/Ohrsf"/>
</dbReference>
<keyword evidence="5" id="KW-1185">Reference proteome</keyword>
<dbReference type="SUPFAM" id="SSF82784">
    <property type="entry name" value="OsmC-like"/>
    <property type="match status" value="1"/>
</dbReference>
<evidence type="ECO:0000313" key="2">
    <source>
        <dbReference type="EMBL" id="CUI73912.1"/>
    </source>
</evidence>
<dbReference type="EMBL" id="JAVKVN010000008">
    <property type="protein sequence ID" value="MDR7947474.1"/>
    <property type="molecule type" value="Genomic_DNA"/>
</dbReference>
<dbReference type="Pfam" id="PF02566">
    <property type="entry name" value="OsmC"/>
    <property type="match status" value="1"/>
</dbReference>
<dbReference type="PANTHER" id="PTHR33797">
    <property type="entry name" value="ORGANIC HYDROPEROXIDE RESISTANCE PROTEIN-LIKE"/>
    <property type="match status" value="1"/>
</dbReference>
<dbReference type="RefSeq" id="WP_054451855.1">
    <property type="nucleotide sequence ID" value="NZ_CADIJY010000001.1"/>
</dbReference>